<dbReference type="RefSeq" id="WP_204923419.1">
    <property type="nucleotide sequence ID" value="NZ_JAFEUC010000001.1"/>
</dbReference>
<organism evidence="2 3">
    <name type="scientific">Micromonospora humida</name>
    <dbReference type="NCBI Taxonomy" id="2809018"/>
    <lineage>
        <taxon>Bacteria</taxon>
        <taxon>Bacillati</taxon>
        <taxon>Actinomycetota</taxon>
        <taxon>Actinomycetes</taxon>
        <taxon>Micromonosporales</taxon>
        <taxon>Micromonosporaceae</taxon>
        <taxon>Micromonospora</taxon>
    </lineage>
</organism>
<proteinExistence type="predicted"/>
<sequence>MTAADEPSTIEFRRSRRRQVALLAAGLPTAVLVVAVVNLATGDPWWDGLWIPGWILALGLLRGAARPSSTGHQPRLPLRLTPDHLEVTGPGERTLVIGWSNVARAEITGRLYPVLVVEPADPDRTVPPLARWEWAVAGQSRPYEIRVPLVYLSPGRDRLRRELSHRLPGPAAGSRPTP</sequence>
<keyword evidence="1" id="KW-0472">Membrane</keyword>
<dbReference type="EMBL" id="JAFEUC010000001">
    <property type="protein sequence ID" value="MBM7075359.1"/>
    <property type="molecule type" value="Genomic_DNA"/>
</dbReference>
<name>A0ABS2IQ87_9ACTN</name>
<evidence type="ECO:0000313" key="2">
    <source>
        <dbReference type="EMBL" id="MBM7075359.1"/>
    </source>
</evidence>
<accession>A0ABS2IQ87</accession>
<dbReference type="Proteomes" id="UP001518872">
    <property type="component" value="Unassembled WGS sequence"/>
</dbReference>
<feature type="transmembrane region" description="Helical" evidence="1">
    <location>
        <begin position="20"/>
        <end position="42"/>
    </location>
</feature>
<gene>
    <name evidence="2" type="ORF">JQX11_03170</name>
</gene>
<comment type="caution">
    <text evidence="2">The sequence shown here is derived from an EMBL/GenBank/DDBJ whole genome shotgun (WGS) entry which is preliminary data.</text>
</comment>
<evidence type="ECO:0000313" key="3">
    <source>
        <dbReference type="Proteomes" id="UP001518872"/>
    </source>
</evidence>
<keyword evidence="3" id="KW-1185">Reference proteome</keyword>
<protein>
    <submittedName>
        <fullName evidence="2">Uncharacterized protein</fullName>
    </submittedName>
</protein>
<keyword evidence="1" id="KW-1133">Transmembrane helix</keyword>
<reference evidence="2 3" key="1">
    <citation type="submission" date="2021-02" db="EMBL/GenBank/DDBJ databases">
        <authorList>
            <person name="Ra J.-S."/>
        </authorList>
    </citation>
    <scope>NUCLEOTIDE SEQUENCE [LARGE SCALE GENOMIC DNA]</scope>
    <source>
        <strain evidence="2 3">MMS20-R1-14</strain>
    </source>
</reference>
<keyword evidence="1" id="KW-0812">Transmembrane</keyword>
<evidence type="ECO:0000256" key="1">
    <source>
        <dbReference type="SAM" id="Phobius"/>
    </source>
</evidence>
<feature type="transmembrane region" description="Helical" evidence="1">
    <location>
        <begin position="48"/>
        <end position="65"/>
    </location>
</feature>